<accession>A0A8S5UFH6</accession>
<dbReference type="InterPro" id="IPR012334">
    <property type="entry name" value="Pectin_lyas_fold"/>
</dbReference>
<dbReference type="SMART" id="SM00710">
    <property type="entry name" value="PbH1"/>
    <property type="match status" value="5"/>
</dbReference>
<dbReference type="GO" id="GO:0019058">
    <property type="term" value="P:viral life cycle"/>
    <property type="evidence" value="ECO:0007669"/>
    <property type="project" value="UniProtKB-ARBA"/>
</dbReference>
<evidence type="ECO:0000313" key="3">
    <source>
        <dbReference type="EMBL" id="DAF93229.1"/>
    </source>
</evidence>
<dbReference type="Gene3D" id="2.160.20.10">
    <property type="entry name" value="Single-stranded right-handed beta-helix, Pectin lyase-like"/>
    <property type="match status" value="1"/>
</dbReference>
<dbReference type="InterPro" id="IPR006626">
    <property type="entry name" value="PbH1"/>
</dbReference>
<dbReference type="SUPFAM" id="SSF51126">
    <property type="entry name" value="Pectin lyase-like"/>
    <property type="match status" value="1"/>
</dbReference>
<organism evidence="3">
    <name type="scientific">Myoviridae sp. ctcyQ27</name>
    <dbReference type="NCBI Taxonomy" id="2825139"/>
    <lineage>
        <taxon>Viruses</taxon>
        <taxon>Duplodnaviria</taxon>
        <taxon>Heunggongvirae</taxon>
        <taxon>Uroviricota</taxon>
        <taxon>Caudoviricetes</taxon>
    </lineage>
</organism>
<sequence>MSILSVDQYKMIRELPVKSTIENGYDWVIIEGKDGTKRMKVEDFLGNVLRDNLFFDNVGELSASESLTEGSVAYTKGFNKGGDGGAARYEVVYAPAMVTNGYTILPINSRTVLKAILSPDGSVRPEQIGAAGDGNADDIEPITRLLKLDESIEFVSNKTYRITQNITIPNGKYIDFNGATLFLDKNATINIKNCENITLRNLNVKCNYSGRGIYVNKSKNIEFIDCKFTGIKENENAIEISDSSNIKILDSEFTNTAASGKGLYIHGDTSESVLSDNISIVNCKFDNIKEAISITGLVPVGNVTISNVRILYKNNNSGLVGIDNSVTSSDVTIDNLRIEKGYTGISVGSGSKSNISISNISATDVFEVYNISANKESSVLLGGNHIYSYSGKDTRYIFKNMNAKLFVNASIKNTGYTPLSVYTNLGMVTDYSDPERYMVTDKYTEDLSGTDGTLIIKDFRNCYIDISGDVDLSIINRGIEGQTIELVSSRGRKLKNISSNIVLLESKELTLHKYKGVKFVYINNKWTQIS</sequence>
<name>A0A8S5UFH6_9CAUD</name>
<keyword evidence="3" id="KW-0378">Hydrolase</keyword>
<comment type="subcellular location">
    <subcellularLocation>
        <location evidence="1">Virion</location>
    </subcellularLocation>
</comment>
<dbReference type="GO" id="GO:0044423">
    <property type="term" value="C:virion component"/>
    <property type="evidence" value="ECO:0007669"/>
    <property type="project" value="UniProtKB-KW"/>
</dbReference>
<dbReference type="InterPro" id="IPR011050">
    <property type="entry name" value="Pectin_lyase_fold/virulence"/>
</dbReference>
<dbReference type="GO" id="GO:0051701">
    <property type="term" value="P:biological process involved in interaction with host"/>
    <property type="evidence" value="ECO:0007669"/>
    <property type="project" value="UniProtKB-ARBA"/>
</dbReference>
<reference evidence="3" key="1">
    <citation type="journal article" date="2021" name="Proc. Natl. Acad. Sci. U.S.A.">
        <title>A Catalog of Tens of Thousands of Viruses from Human Metagenomes Reveals Hidden Associations with Chronic Diseases.</title>
        <authorList>
            <person name="Tisza M.J."/>
            <person name="Buck C.B."/>
        </authorList>
    </citation>
    <scope>NUCLEOTIDE SEQUENCE</scope>
    <source>
        <strain evidence="3">CtcyQ27</strain>
    </source>
</reference>
<proteinExistence type="predicted"/>
<dbReference type="GO" id="GO:0016787">
    <property type="term" value="F:hydrolase activity"/>
    <property type="evidence" value="ECO:0007669"/>
    <property type="project" value="UniProtKB-KW"/>
</dbReference>
<keyword evidence="2" id="KW-0946">Virion</keyword>
<evidence type="ECO:0000256" key="1">
    <source>
        <dbReference type="ARBA" id="ARBA00004328"/>
    </source>
</evidence>
<protein>
    <submittedName>
        <fullName evidence="3">Particle-associated glycoside hydrolase, Fri1, tailspike, Acinetobacter baumannii</fullName>
    </submittedName>
</protein>
<evidence type="ECO:0000256" key="2">
    <source>
        <dbReference type="ARBA" id="ARBA00022844"/>
    </source>
</evidence>
<dbReference type="EMBL" id="BK016080">
    <property type="protein sequence ID" value="DAF93229.1"/>
    <property type="molecule type" value="Genomic_DNA"/>
</dbReference>